<dbReference type="EMBL" id="BPQG01000046">
    <property type="protein sequence ID" value="GJD45139.1"/>
    <property type="molecule type" value="Genomic_DNA"/>
</dbReference>
<feature type="region of interest" description="Disordered" evidence="1">
    <location>
        <begin position="57"/>
        <end position="90"/>
    </location>
</feature>
<keyword evidence="3" id="KW-1185">Reference proteome</keyword>
<feature type="region of interest" description="Disordered" evidence="1">
    <location>
        <begin position="1"/>
        <end position="20"/>
    </location>
</feature>
<name>A0ABQ4QK61_9HYPH</name>
<feature type="compositionally biased region" description="Basic and acidic residues" evidence="1">
    <location>
        <begin position="60"/>
        <end position="74"/>
    </location>
</feature>
<accession>A0ABQ4QK61</accession>
<evidence type="ECO:0000313" key="2">
    <source>
        <dbReference type="EMBL" id="GJD45139.1"/>
    </source>
</evidence>
<sequence>MRHLHPRFQSGLGLEPRPWHNRLMSETSTNIHPYSLEIIPPKADGGSYQWAIRKNGKLTQRSDRSLPSEAKARESGLGQIEKLLSGVGDR</sequence>
<organism evidence="2 3">
    <name type="scientific">Methylobacterium cerastii</name>
    <dbReference type="NCBI Taxonomy" id="932741"/>
    <lineage>
        <taxon>Bacteria</taxon>
        <taxon>Pseudomonadati</taxon>
        <taxon>Pseudomonadota</taxon>
        <taxon>Alphaproteobacteria</taxon>
        <taxon>Hyphomicrobiales</taxon>
        <taxon>Methylobacteriaceae</taxon>
        <taxon>Methylobacterium</taxon>
    </lineage>
</organism>
<gene>
    <name evidence="2" type="ORF">AFCDBAGC_3008</name>
</gene>
<evidence type="ECO:0000313" key="3">
    <source>
        <dbReference type="Proteomes" id="UP001055117"/>
    </source>
</evidence>
<evidence type="ECO:0008006" key="4">
    <source>
        <dbReference type="Google" id="ProtNLM"/>
    </source>
</evidence>
<reference evidence="2 3" key="1">
    <citation type="journal article" date="2021" name="Front. Microbiol.">
        <title>Comprehensive Comparative Genomics and Phenotyping of Methylobacterium Species.</title>
        <authorList>
            <person name="Alessa O."/>
            <person name="Ogura Y."/>
            <person name="Fujitani Y."/>
            <person name="Takami H."/>
            <person name="Hayashi T."/>
            <person name="Sahin N."/>
            <person name="Tani A."/>
        </authorList>
    </citation>
    <scope>NUCLEOTIDE SEQUENCE [LARGE SCALE GENOMIC DNA]</scope>
    <source>
        <strain evidence="2 3">DSM 23679</strain>
    </source>
</reference>
<protein>
    <recommendedName>
        <fullName evidence="4">DUF1508 domain-containing protein</fullName>
    </recommendedName>
</protein>
<evidence type="ECO:0000256" key="1">
    <source>
        <dbReference type="SAM" id="MobiDB-lite"/>
    </source>
</evidence>
<proteinExistence type="predicted"/>
<dbReference type="Proteomes" id="UP001055117">
    <property type="component" value="Unassembled WGS sequence"/>
</dbReference>
<comment type="caution">
    <text evidence="2">The sequence shown here is derived from an EMBL/GenBank/DDBJ whole genome shotgun (WGS) entry which is preliminary data.</text>
</comment>